<organism evidence="4 5">
    <name type="scientific">Monoraphidium neglectum</name>
    <dbReference type="NCBI Taxonomy" id="145388"/>
    <lineage>
        <taxon>Eukaryota</taxon>
        <taxon>Viridiplantae</taxon>
        <taxon>Chlorophyta</taxon>
        <taxon>core chlorophytes</taxon>
        <taxon>Chlorophyceae</taxon>
        <taxon>CS clade</taxon>
        <taxon>Sphaeropleales</taxon>
        <taxon>Selenastraceae</taxon>
        <taxon>Monoraphidium</taxon>
    </lineage>
</organism>
<dbReference type="InterPro" id="IPR026913">
    <property type="entry name" value="METTL24"/>
</dbReference>
<dbReference type="STRING" id="145388.A0A0D2MQY9"/>
<dbReference type="EMBL" id="KK100568">
    <property type="protein sequence ID" value="KIZ05030.1"/>
    <property type="molecule type" value="Genomic_DNA"/>
</dbReference>
<reference evidence="4 5" key="1">
    <citation type="journal article" date="2013" name="BMC Genomics">
        <title>Reconstruction of the lipid metabolism for the microalga Monoraphidium neglectum from its genome sequence reveals characteristics suitable for biofuel production.</title>
        <authorList>
            <person name="Bogen C."/>
            <person name="Al-Dilaimi A."/>
            <person name="Albersmeier A."/>
            <person name="Wichmann J."/>
            <person name="Grundmann M."/>
            <person name="Rupp O."/>
            <person name="Lauersen K.J."/>
            <person name="Blifernez-Klassen O."/>
            <person name="Kalinowski J."/>
            <person name="Goesmann A."/>
            <person name="Mussgnug J.H."/>
            <person name="Kruse O."/>
        </authorList>
    </citation>
    <scope>NUCLEOTIDE SEQUENCE [LARGE SCALE GENOMIC DNA]</scope>
    <source>
        <strain evidence="4 5">SAG 48.87</strain>
    </source>
</reference>
<gene>
    <name evidence="4" type="ORF">MNEG_2930</name>
</gene>
<dbReference type="Proteomes" id="UP000054498">
    <property type="component" value="Unassembled WGS sequence"/>
</dbReference>
<feature type="signal peptide" evidence="2">
    <location>
        <begin position="1"/>
        <end position="25"/>
    </location>
</feature>
<accession>A0A0D2MQY9</accession>
<dbReference type="InterPro" id="IPR025714">
    <property type="entry name" value="Methyltranfer_dom"/>
</dbReference>
<name>A0A0D2MQY9_9CHLO</name>
<protein>
    <recommendedName>
        <fullName evidence="3">Methyltransferase domain-containing protein</fullName>
    </recommendedName>
</protein>
<dbReference type="RefSeq" id="XP_013904049.1">
    <property type="nucleotide sequence ID" value="XM_014048595.1"/>
</dbReference>
<dbReference type="PANTHER" id="PTHR32026:SF10">
    <property type="entry name" value="METHYLTRANSFERASE-LIKE PROTEIN 24-RELATED"/>
    <property type="match status" value="1"/>
</dbReference>
<dbReference type="KEGG" id="mng:MNEG_2930"/>
<evidence type="ECO:0000313" key="5">
    <source>
        <dbReference type="Proteomes" id="UP000054498"/>
    </source>
</evidence>
<dbReference type="AlphaFoldDB" id="A0A0D2MQY9"/>
<proteinExistence type="predicted"/>
<evidence type="ECO:0000313" key="4">
    <source>
        <dbReference type="EMBL" id="KIZ05030.1"/>
    </source>
</evidence>
<dbReference type="OrthoDB" id="2015045at2759"/>
<dbReference type="PANTHER" id="PTHR32026">
    <property type="entry name" value="METHYLTRANSFERASE-LIKE PROTEIN 24"/>
    <property type="match status" value="1"/>
</dbReference>
<evidence type="ECO:0000259" key="3">
    <source>
        <dbReference type="Pfam" id="PF13383"/>
    </source>
</evidence>
<feature type="domain" description="Methyltransferase" evidence="3">
    <location>
        <begin position="65"/>
        <end position="270"/>
    </location>
</feature>
<feature type="compositionally biased region" description="Gly residues" evidence="1">
    <location>
        <begin position="384"/>
        <end position="404"/>
    </location>
</feature>
<sequence length="436" mass="46782">MARGARTAELAALLLAAALVGSAAAAWHQCVAQGLYGGAYGYQAVANLSEFRLGLINSVWPYTINKSKEDVHSWKRYDAFNPFIACPPSQPLRRVGSEADGGKIICDVSKLAPPCVIYSLGSQGDFTFERDMLKLTKCEIHTFDCTYEGASIDERHHYHKTCLGFPTQPLFEDYASITHRLGHNVVDFLKIDIEGHEPSVLQSLVLNRGHLPRQITIEMHMRNAVGAIAPVDTIQMSILFYHMALLGYGIVSREDNLWGVRGCCAEFTFLHVEHTHRHHHRGGQAQKRATPAGLADAAAAPGAVELLPSASASAAAAAEDIPWGTPVTVTGPTPSLGFPGLKELSDKVRADDATERAKAVALSGAPDAGRRRRRRRLRRYPGLGLFGGGGSGGGGGGGVDGRGGGARRRLLTGWQGSYKWAAVGTWEAPAGQEADE</sequence>
<dbReference type="GeneID" id="25735808"/>
<feature type="chain" id="PRO_5002247166" description="Methyltransferase domain-containing protein" evidence="2">
    <location>
        <begin position="26"/>
        <end position="436"/>
    </location>
</feature>
<evidence type="ECO:0000256" key="2">
    <source>
        <dbReference type="SAM" id="SignalP"/>
    </source>
</evidence>
<dbReference type="Pfam" id="PF13383">
    <property type="entry name" value="Methyltransf_22"/>
    <property type="match status" value="1"/>
</dbReference>
<feature type="region of interest" description="Disordered" evidence="1">
    <location>
        <begin position="381"/>
        <end position="406"/>
    </location>
</feature>
<evidence type="ECO:0000256" key="1">
    <source>
        <dbReference type="SAM" id="MobiDB-lite"/>
    </source>
</evidence>
<keyword evidence="2" id="KW-0732">Signal</keyword>
<keyword evidence="5" id="KW-1185">Reference proteome</keyword>